<feature type="region of interest" description="Disordered" evidence="14">
    <location>
        <begin position="610"/>
        <end position="631"/>
    </location>
</feature>
<evidence type="ECO:0000256" key="5">
    <source>
        <dbReference type="ARBA" id="ARBA00022729"/>
    </source>
</evidence>
<keyword evidence="12" id="KW-0496">Mitochondrion</keyword>
<dbReference type="InterPro" id="IPR011118">
    <property type="entry name" value="Tannase/feruloyl_esterase"/>
</dbReference>
<reference evidence="16 17" key="1">
    <citation type="journal article" date="2010" name="PLoS Genet.">
        <title>De novo assembly of a 40 Mb eukaryotic genome from short sequence reads: Sordaria macrospora, a model organism for fungal morphogenesis.</title>
        <authorList>
            <person name="Nowrousian M."/>
            <person name="Stajich J."/>
            <person name="Chu M."/>
            <person name="Engh I."/>
            <person name="Espagne E."/>
            <person name="Halliday K."/>
            <person name="Kamerewerd J."/>
            <person name="Kempken F."/>
            <person name="Knab B."/>
            <person name="Kuo H.C."/>
            <person name="Osiewacz H.D."/>
            <person name="Poeggeler S."/>
            <person name="Read N."/>
            <person name="Seiler S."/>
            <person name="Smith K."/>
            <person name="Zickler D."/>
            <person name="Kueck U."/>
            <person name="Freitag M."/>
        </authorList>
    </citation>
    <scope>NUCLEOTIDE SEQUENCE [LARGE SCALE GENOMIC DNA]</scope>
    <source>
        <strain evidence="17">ATCC MYA-333 / DSM 997 / K(L3346) / K-hell</strain>
        <tissue evidence="16">Mycelium</tissue>
    </source>
</reference>
<dbReference type="GO" id="GO:0030956">
    <property type="term" value="C:glutamyl-tRNA(Gln) amidotransferase complex"/>
    <property type="evidence" value="ECO:0007669"/>
    <property type="project" value="UniProtKB-UniRule"/>
</dbReference>
<dbReference type="NCBIfam" id="TIGR00133">
    <property type="entry name" value="gatB"/>
    <property type="match status" value="1"/>
</dbReference>
<dbReference type="InterPro" id="IPR029058">
    <property type="entry name" value="AB_hydrolase_fold"/>
</dbReference>
<keyword evidence="11" id="KW-1015">Disulfide bond</keyword>
<keyword evidence="7 13" id="KW-0378">Hydrolase</keyword>
<feature type="region of interest" description="Disordered" evidence="14">
    <location>
        <begin position="1073"/>
        <end position="1096"/>
    </location>
</feature>
<evidence type="ECO:0000256" key="7">
    <source>
        <dbReference type="ARBA" id="ARBA00022801"/>
    </source>
</evidence>
<keyword evidence="2" id="KW-0719">Serine esterase</keyword>
<evidence type="ECO:0000256" key="10">
    <source>
        <dbReference type="ARBA" id="ARBA00022917"/>
    </source>
</evidence>
<dbReference type="GO" id="GO:0005739">
    <property type="term" value="C:mitochondrion"/>
    <property type="evidence" value="ECO:0007669"/>
    <property type="project" value="UniProtKB-SubCell"/>
</dbReference>
<dbReference type="GO" id="GO:0030600">
    <property type="term" value="F:feruloyl esterase activity"/>
    <property type="evidence" value="ECO:0007669"/>
    <property type="project" value="UniProtKB-ARBA"/>
</dbReference>
<organism evidence="16 17">
    <name type="scientific">Sordaria macrospora (strain ATCC MYA-333 / DSM 997 / K(L3346) / K-hell)</name>
    <dbReference type="NCBI Taxonomy" id="771870"/>
    <lineage>
        <taxon>Eukaryota</taxon>
        <taxon>Fungi</taxon>
        <taxon>Dikarya</taxon>
        <taxon>Ascomycota</taxon>
        <taxon>Pezizomycotina</taxon>
        <taxon>Sordariomycetes</taxon>
        <taxon>Sordariomycetidae</taxon>
        <taxon>Sordariales</taxon>
        <taxon>Sordariaceae</taxon>
        <taxon>Sordaria</taxon>
    </lineage>
</organism>
<dbReference type="SUPFAM" id="SSF55931">
    <property type="entry name" value="Glutamine synthetase/guanido kinase"/>
    <property type="match status" value="1"/>
</dbReference>
<gene>
    <name evidence="16" type="ORF">SMAC_09230</name>
</gene>
<proteinExistence type="inferred from homology"/>
<evidence type="ECO:0000313" key="17">
    <source>
        <dbReference type="Proteomes" id="UP000001881"/>
    </source>
</evidence>
<keyword evidence="6 12" id="KW-0547">Nucleotide-binding</keyword>
<keyword evidence="4" id="KW-0479">Metal-binding</keyword>
<comment type="subcellular location">
    <subcellularLocation>
        <location evidence="12">Mitochondrion</location>
    </subcellularLocation>
</comment>
<feature type="domain" description="Asn/Gln amidotransferase" evidence="15">
    <location>
        <begin position="1045"/>
        <end position="1219"/>
    </location>
</feature>
<evidence type="ECO:0000313" key="16">
    <source>
        <dbReference type="EMBL" id="CCC12084.1"/>
    </source>
</evidence>
<evidence type="ECO:0000256" key="12">
    <source>
        <dbReference type="HAMAP-Rule" id="MF_03147"/>
    </source>
</evidence>
<dbReference type="InterPro" id="IPR017958">
    <property type="entry name" value="Gln-tRNA_amidoTrfase_suB_CS"/>
</dbReference>
<accession>F7W382</accession>
<dbReference type="PANTHER" id="PTHR33938:SF2">
    <property type="entry name" value="CARBOXYLIC ESTER HYDROLASE"/>
    <property type="match status" value="1"/>
</dbReference>
<dbReference type="InterPro" id="IPR018027">
    <property type="entry name" value="Asn/Gln_amidotransferase"/>
</dbReference>
<dbReference type="EC" id="6.3.5.-" evidence="12"/>
<dbReference type="InterPro" id="IPR014746">
    <property type="entry name" value="Gln_synth/guanido_kin_cat_dom"/>
</dbReference>
<keyword evidence="9 12" id="KW-0067">ATP-binding</keyword>
<dbReference type="STRING" id="771870.F7W382"/>
<dbReference type="Proteomes" id="UP000001881">
    <property type="component" value="Unassembled WGS sequence"/>
</dbReference>
<evidence type="ECO:0000256" key="11">
    <source>
        <dbReference type="ARBA" id="ARBA00023157"/>
    </source>
</evidence>
<keyword evidence="5 13" id="KW-0732">Signal</keyword>
<feature type="compositionally biased region" description="Pro residues" evidence="14">
    <location>
        <begin position="51"/>
        <end position="60"/>
    </location>
</feature>
<sequence length="1225" mass="133267">MTRITASITGLVVALAIVIQGVTVPSGRSGSGTGWWKRDIPPPASSSAAPIPTPPLDQIPTPPNCNKVFFTNILPPEARLENVTVVPEGGSHGEGKRNIPYPTDPTNLPALCAVTVNVTSSPSSSYRFGLFLPTEWSGRFLAVGNGGFAGGINWLDMAPGTHYGMATVSSDLGHNSSAIDTSWAINQPEKKLDWGWRALHGSVVLGKKLTAAYYDGCDMFYSYYSGCSTGGRQGLREIQEFPDSFDGVLVGAPAWWTSHLNNYITQLGMYNLPNNTDSYVSNDLLKVVAQEVVRQCDLADGVEDGIIQRPDLCEFNSSLLLCPSNYTAPENATATCLTQPQIETIEKIYSSHHHASTEELIYPGLTIGSEAQWPVGIFGGIPNKTTNTTSNNGMPSPYGLGYQRNFLFDNATWNYTALYSDSVVDLADRLDPGRATADKYDISAFKARGGKMILYHGLADGLVPTKGTELYYNRTIRAFGGDLTTLHNLRNTTEFFKFFQIPGMQHCWASPPQVDAPWNIGGAFQAGVMGSGLYSVPGYEGREEYDALVALRKWVEEGKEVKQLVATSWREGLNASSGVRRQRKPATSPLPVVFGTARARARAATLLPGNNARAALGPSRQLQPRLQQQQARYLTTETTPLAAASTTTTPPPPAAPFRKQLKEQAKALKKSGANKKKKSSDNQTVPGWELTVGIEIHAQLNTSHKLFSPAAVTSFNDSPNTHVAPFDLALPGSQPLFQPATLVPAIRAALALNCAIQPVSRFDRKHYFHWDQPAGYQITQFYEPFARDGYITLYARDGIAAEDGEQIQIGVKQVQMEQDTAKTIAQPGEVQWLDFNRVGVPLIEIITLPEIHHPATAAALVRKVQMVLGSVDACVSGLEEGGLRADVNVSVRKVGEGGKPIGELGQRTEIKNLSSFKAVEDAIIAERDRQISLIESGGKVLGETRGWSLGSTETRRLRGKEGEVDYRYMPDPDLGPVVIGQDLVQRLKETMGILPDEEADGLMGRYGLSAKDALALMLLDGGARVQYFYNVLDSLEERLAGEGQAVPEKGAEHATLAANWCLHELGKLTDSVSSGSESSSLEGLEGLQMTPQGESPLVPSSSLASILFHLHSRTITAKVAKDLLWAVYRGEVPDQDVTGYIDTNNLWFKELSEQEYTKLADEVLQGEGKVLGEFKKWKEGKMKAYPQGKLMYLVGKMMREGPEGRVEASGAEKVLRGVLERFLEG</sequence>
<evidence type="ECO:0000256" key="2">
    <source>
        <dbReference type="ARBA" id="ARBA00022487"/>
    </source>
</evidence>
<dbReference type="PANTHER" id="PTHR33938">
    <property type="entry name" value="FERULOYL ESTERASE B-RELATED"/>
    <property type="match status" value="1"/>
</dbReference>
<evidence type="ECO:0000256" key="9">
    <source>
        <dbReference type="ARBA" id="ARBA00022840"/>
    </source>
</evidence>
<dbReference type="EMBL" id="CABT02000024">
    <property type="protein sequence ID" value="CCC12084.1"/>
    <property type="molecule type" value="Genomic_DNA"/>
</dbReference>
<comment type="caution">
    <text evidence="16">The sequence shown here is derived from an EMBL/GenBank/DDBJ whole genome shotgun (WGS) entry which is preliminary data.</text>
</comment>
<feature type="region of interest" description="Disordered" evidence="14">
    <location>
        <begin position="25"/>
        <end position="60"/>
    </location>
</feature>
<feature type="region of interest" description="Disordered" evidence="14">
    <location>
        <begin position="663"/>
        <end position="684"/>
    </location>
</feature>
<keyword evidence="10 12" id="KW-0648">Protein biosynthesis</keyword>
<feature type="signal peptide" evidence="13">
    <location>
        <begin position="1"/>
        <end position="16"/>
    </location>
</feature>
<comment type="similarity">
    <text evidence="1 13">Belongs to the tannase family.</text>
</comment>
<dbReference type="SMART" id="SM00845">
    <property type="entry name" value="GatB_Yqey"/>
    <property type="match status" value="1"/>
</dbReference>
<feature type="compositionally biased region" description="Low complexity" evidence="14">
    <location>
        <begin position="1073"/>
        <end position="1087"/>
    </location>
</feature>
<dbReference type="GO" id="GO:0046872">
    <property type="term" value="F:metal ion binding"/>
    <property type="evidence" value="ECO:0007669"/>
    <property type="project" value="UniProtKB-KW"/>
</dbReference>
<evidence type="ECO:0000256" key="1">
    <source>
        <dbReference type="ARBA" id="ARBA00006249"/>
    </source>
</evidence>
<comment type="similarity">
    <text evidence="12">Belongs to the GatB/GatE family. GatB subfamily.</text>
</comment>
<name>F7W382_SORMK</name>
<evidence type="ECO:0000256" key="6">
    <source>
        <dbReference type="ARBA" id="ARBA00022741"/>
    </source>
</evidence>
<evidence type="ECO:0000256" key="3">
    <source>
        <dbReference type="ARBA" id="ARBA00022598"/>
    </source>
</evidence>
<dbReference type="GO" id="GO:0070681">
    <property type="term" value="P:glutaminyl-tRNAGln biosynthesis via transamidation"/>
    <property type="evidence" value="ECO:0007669"/>
    <property type="project" value="UniProtKB-UniRule"/>
</dbReference>
<dbReference type="GO" id="GO:0032543">
    <property type="term" value="P:mitochondrial translation"/>
    <property type="evidence" value="ECO:0007669"/>
    <property type="project" value="UniProtKB-UniRule"/>
</dbReference>
<dbReference type="AlphaFoldDB" id="F7W382"/>
<evidence type="ECO:0000256" key="14">
    <source>
        <dbReference type="SAM" id="MobiDB-lite"/>
    </source>
</evidence>
<keyword evidence="8" id="KW-0106">Calcium</keyword>
<comment type="catalytic activity">
    <reaction evidence="12">
        <text>L-glutamyl-tRNA(Gln) + L-glutamine + ATP + H2O = L-glutaminyl-tRNA(Gln) + L-glutamate + ADP + phosphate + H(+)</text>
        <dbReference type="Rhea" id="RHEA:17521"/>
        <dbReference type="Rhea" id="RHEA-COMP:9681"/>
        <dbReference type="Rhea" id="RHEA-COMP:9684"/>
        <dbReference type="ChEBI" id="CHEBI:15377"/>
        <dbReference type="ChEBI" id="CHEBI:15378"/>
        <dbReference type="ChEBI" id="CHEBI:29985"/>
        <dbReference type="ChEBI" id="CHEBI:30616"/>
        <dbReference type="ChEBI" id="CHEBI:43474"/>
        <dbReference type="ChEBI" id="CHEBI:58359"/>
        <dbReference type="ChEBI" id="CHEBI:78520"/>
        <dbReference type="ChEBI" id="CHEBI:78521"/>
        <dbReference type="ChEBI" id="CHEBI:456216"/>
    </reaction>
</comment>
<protein>
    <recommendedName>
        <fullName evidence="12">Glutamyl-tRNA(Gln) amidotransferase subunit B, mitochondrial</fullName>
        <shortName evidence="12">Glu-AdT subunit B</shortName>
        <ecNumber evidence="12">6.3.5.-</ecNumber>
    </recommendedName>
</protein>
<dbReference type="PROSITE" id="PS01234">
    <property type="entry name" value="GATB"/>
    <property type="match status" value="1"/>
</dbReference>
<dbReference type="GO" id="GO:0005524">
    <property type="term" value="F:ATP binding"/>
    <property type="evidence" value="ECO:0007669"/>
    <property type="project" value="UniProtKB-KW"/>
</dbReference>
<comment type="function">
    <text evidence="12">Allows the formation of correctly charged Gln-tRNA(Gln) through the transamidation of misacylated Glu-tRNA(Gln) in the mitochondria. The reaction takes place in the presence of glutamine and ATP through an activated gamma-phospho-Glu-tRNA(Gln).</text>
</comment>
<dbReference type="HAMAP" id="MF_00121">
    <property type="entry name" value="GatB"/>
    <property type="match status" value="1"/>
</dbReference>
<dbReference type="Pfam" id="PF02934">
    <property type="entry name" value="GatB_N"/>
    <property type="match status" value="1"/>
</dbReference>
<evidence type="ECO:0000256" key="4">
    <source>
        <dbReference type="ARBA" id="ARBA00022723"/>
    </source>
</evidence>
<dbReference type="VEuPathDB" id="FungiDB:SMAC_09230"/>
<dbReference type="SUPFAM" id="SSF53474">
    <property type="entry name" value="alpha/beta-Hydrolases"/>
    <property type="match status" value="1"/>
</dbReference>
<evidence type="ECO:0000259" key="15">
    <source>
        <dbReference type="SMART" id="SM00845"/>
    </source>
</evidence>
<keyword evidence="3 12" id="KW-0436">Ligase</keyword>
<feature type="chain" id="PRO_5005130345" description="Glutamyl-tRNA(Gln) amidotransferase subunit B, mitochondrial" evidence="13">
    <location>
        <begin position="17"/>
        <end position="1225"/>
    </location>
</feature>
<evidence type="ECO:0000256" key="8">
    <source>
        <dbReference type="ARBA" id="ARBA00022837"/>
    </source>
</evidence>
<feature type="compositionally biased region" description="Low complexity" evidence="14">
    <location>
        <begin position="620"/>
        <end position="631"/>
    </location>
</feature>
<dbReference type="HOGENOM" id="CLU_268236_0_0_1"/>
<comment type="subunit">
    <text evidence="12">Subunit of the heterotrimeric GatCAB amidotransferase (AdT) complex, composed of A, B and C subunits.</text>
</comment>
<keyword evidence="17" id="KW-1185">Reference proteome</keyword>
<dbReference type="GO" id="GO:0050567">
    <property type="term" value="F:glutaminyl-tRNA synthase (glutamine-hydrolyzing) activity"/>
    <property type="evidence" value="ECO:0007669"/>
    <property type="project" value="UniProtKB-UniRule"/>
</dbReference>
<dbReference type="eggNOG" id="KOG2438">
    <property type="taxonomic scope" value="Eukaryota"/>
</dbReference>
<dbReference type="InParanoid" id="F7W382"/>
<dbReference type="Pfam" id="PF07519">
    <property type="entry name" value="Tannase"/>
    <property type="match status" value="1"/>
</dbReference>
<dbReference type="InterPro" id="IPR004413">
    <property type="entry name" value="GatB"/>
</dbReference>
<evidence type="ECO:0000256" key="13">
    <source>
        <dbReference type="RuleBase" id="RU361238"/>
    </source>
</evidence>
<dbReference type="InterPro" id="IPR006075">
    <property type="entry name" value="Asn/Gln-tRNA_Trfase_suB/E_cat"/>
</dbReference>
<feature type="compositionally biased region" description="Basic residues" evidence="14">
    <location>
        <begin position="667"/>
        <end position="678"/>
    </location>
</feature>
<dbReference type="OrthoDB" id="3039123at2759"/>
<dbReference type="NCBIfam" id="NF004012">
    <property type="entry name" value="PRK05477.1-2"/>
    <property type="match status" value="1"/>
</dbReference>